<gene>
    <name evidence="2" type="ORF">GCM10007877_36930</name>
</gene>
<evidence type="ECO:0000313" key="2">
    <source>
        <dbReference type="EMBL" id="GLS27974.1"/>
    </source>
</evidence>
<evidence type="ECO:0000313" key="3">
    <source>
        <dbReference type="Proteomes" id="UP001156870"/>
    </source>
</evidence>
<dbReference type="EMBL" id="BSPD01000094">
    <property type="protein sequence ID" value="GLS27974.1"/>
    <property type="molecule type" value="Genomic_DNA"/>
</dbReference>
<evidence type="ECO:0008006" key="4">
    <source>
        <dbReference type="Google" id="ProtNLM"/>
    </source>
</evidence>
<keyword evidence="3" id="KW-1185">Reference proteome</keyword>
<organism evidence="2 3">
    <name type="scientific">Marinibactrum halimedae</name>
    <dbReference type="NCBI Taxonomy" id="1444977"/>
    <lineage>
        <taxon>Bacteria</taxon>
        <taxon>Pseudomonadati</taxon>
        <taxon>Pseudomonadota</taxon>
        <taxon>Gammaproteobacteria</taxon>
        <taxon>Cellvibrionales</taxon>
        <taxon>Cellvibrionaceae</taxon>
        <taxon>Marinibactrum</taxon>
    </lineage>
</organism>
<sequence length="1477" mass="167583">MSYIKNTLYFMSMLVVSIGALDARAQSSNTESIATRTYTKPGCSWNRIANTPLYNLFCDGKAIATRGNISPTWPCQVNLLPSAVGYTKSGSCNNYSISRIKPIQNFKITGLKYENRDGKSIDTNGQWDFSWTPLPVNWREKIEKKVAGGAWQEFRPMSGDRYENRVEHEFRIRACEGSSTSRCSEYTYWPRPVVSIRLPLDQNIEIFATPEGGSSIGAAALNVTWEEVEHANYYELQQASVDANNIQGDWVAVYAGENMSFSAEVGEDKAIPEYGRYVYQVKACNIISQSDLNDNCTDYHLSNESAILEALPDTPTLRSSVGQITKAHQFELRWNAVDENITYFLSQYFQGDGEESYSLITEYPASSGLALAVNTNGLDGRHGFSIKACFDQAAVYCSQESTIYRVDIVDESKDYPIADTPLYPQVPRIVSGPYTVTWKDVPYASHYLLQESVDYGQWREVVRADVLSFGRLPELDHTYGYRIAACNPDDLNHMDQENPLKYCSEFSPAVYTTYENDLSLNFRKRLYYSYADTDTLKDEAAFRFLELMYRWDNEERALWIDFDGENSTSFETLYGQRERNRADVVESDVKEVMLDEENANSESLKILLLDILYDRAVGDIMEANLLIDQARIVRLREPNQYDTGDILRDERAHYHNAYEILNKSFGKLKSFTEAHSELFKEFTPTRALNSPVYRRAEDDLALPVLDEDDDGQIDRVIGRFTGYKEVVLAYELMTKLANTKASVTKLDILEGQIDSTNSYIAELETLISDLEKFETEFDALFQSPAIDEISDDISAVSAAVNSFTRSIENLRSTLSWLEGKTDLIGFGDDAIAIFHDPNAPEKFSFDILRERISGSGYLNRAIQSELRATESYDNYRYTNDRVADTFFARHQILNNRFQEITGLELCEGELCEEICSDKDPEQCTFADLFTAESLIQQQKDVIDQTTLSVESQNTRFDNLLASIEIKTKELESLSDLDNKMANVMMSYGNKQIALSKDIERIQNRKNKVASLISAATSVVSGGFSASILKNFTGSDKTAKKKSAIGLTNSIGSLAGSLTSLFSGNKQQKLREEKERLALEERVELHRLNGEKTRVAGAAHIKQMWLEANLILIDIKAAEVRQQVEINRLAKLLLEAADLLQKNYKLKTEVASRFFADPIHYSRLTEYMEEAEFFFERAQFEMVLAVNAIEHHWMEEFDQDYFDRSSIYRARSAKELSNIWTAMQSFHDYKGTLILQPSESIFSIKHDHFGLGFGLDENKAFQATLKALKREDSRFITLTGINTAKSKGGNATRFYRGPEISEHPSIDDEYCVQYAGTYLDKIVSVSVEIDGEMEGNYTEGFLTYGDHSFFRTPYVANEVVESESEEGESNYVLPDDVRTFSSDTWFYDGGNNWVKRRPATALISANKTEQIAFPTQTFKERSVAATGWRLSLRVEDDNNDTIVDLDAIRDINIIFNHRYANRVLPGNPVGCPLLLRAP</sequence>
<dbReference type="RefSeq" id="WP_232594786.1">
    <property type="nucleotide sequence ID" value="NZ_BSPD01000094.1"/>
</dbReference>
<proteinExistence type="predicted"/>
<protein>
    <recommendedName>
        <fullName evidence="4">Fibronectin type-III domain-containing protein</fullName>
    </recommendedName>
</protein>
<feature type="chain" id="PRO_5041403247" description="Fibronectin type-III domain-containing protein" evidence="1">
    <location>
        <begin position="26"/>
        <end position="1477"/>
    </location>
</feature>
<feature type="signal peptide" evidence="1">
    <location>
        <begin position="1"/>
        <end position="25"/>
    </location>
</feature>
<reference evidence="2 3" key="1">
    <citation type="journal article" date="2014" name="Int. J. Syst. Evol. Microbiol.">
        <title>Complete genome sequence of Corynebacterium casei LMG S-19264T (=DSM 44701T), isolated from a smear-ripened cheese.</title>
        <authorList>
            <consortium name="US DOE Joint Genome Institute (JGI-PGF)"/>
            <person name="Walter F."/>
            <person name="Albersmeier A."/>
            <person name="Kalinowski J."/>
            <person name="Ruckert C."/>
        </authorList>
    </citation>
    <scope>NUCLEOTIDE SEQUENCE [LARGE SCALE GENOMIC DNA]</scope>
    <source>
        <strain evidence="2 3">NBRC 110095</strain>
    </source>
</reference>
<comment type="caution">
    <text evidence="2">The sequence shown here is derived from an EMBL/GenBank/DDBJ whole genome shotgun (WGS) entry which is preliminary data.</text>
</comment>
<evidence type="ECO:0000256" key="1">
    <source>
        <dbReference type="SAM" id="SignalP"/>
    </source>
</evidence>
<name>A0AA37T6X9_9GAMM</name>
<dbReference type="Proteomes" id="UP001156870">
    <property type="component" value="Unassembled WGS sequence"/>
</dbReference>
<keyword evidence="1" id="KW-0732">Signal</keyword>
<accession>A0AA37T6X9</accession>